<evidence type="ECO:0000256" key="2">
    <source>
        <dbReference type="ARBA" id="ARBA00022692"/>
    </source>
</evidence>
<dbReference type="InterPro" id="IPR001516">
    <property type="entry name" value="Proton_antipo_N"/>
</dbReference>
<dbReference type="NCBIfam" id="NF005141">
    <property type="entry name" value="PRK06590.1"/>
    <property type="match status" value="1"/>
</dbReference>
<feature type="transmembrane region" description="Helical" evidence="6">
    <location>
        <begin position="607"/>
        <end position="626"/>
    </location>
</feature>
<evidence type="ECO:0000259" key="8">
    <source>
        <dbReference type="Pfam" id="PF00662"/>
    </source>
</evidence>
<evidence type="ECO:0000313" key="10">
    <source>
        <dbReference type="Proteomes" id="UP000028725"/>
    </source>
</evidence>
<gene>
    <name evidence="9" type="ORF">DB31_3688</name>
</gene>
<dbReference type="OrthoDB" id="9805769at2"/>
<keyword evidence="4 6" id="KW-0472">Membrane</keyword>
<dbReference type="GO" id="GO:0042773">
    <property type="term" value="P:ATP synthesis coupled electron transport"/>
    <property type="evidence" value="ECO:0007669"/>
    <property type="project" value="InterPro"/>
</dbReference>
<evidence type="ECO:0000256" key="4">
    <source>
        <dbReference type="ARBA" id="ARBA00023136"/>
    </source>
</evidence>
<evidence type="ECO:0000256" key="3">
    <source>
        <dbReference type="ARBA" id="ARBA00022989"/>
    </source>
</evidence>
<feature type="transmembrane region" description="Helical" evidence="6">
    <location>
        <begin position="330"/>
        <end position="348"/>
    </location>
</feature>
<feature type="transmembrane region" description="Helical" evidence="6">
    <location>
        <begin position="291"/>
        <end position="309"/>
    </location>
</feature>
<evidence type="ECO:0000256" key="6">
    <source>
        <dbReference type="SAM" id="Phobius"/>
    </source>
</evidence>
<dbReference type="InterPro" id="IPR001750">
    <property type="entry name" value="ND/Mrp_TM"/>
</dbReference>
<dbReference type="GO" id="GO:0008137">
    <property type="term" value="F:NADH dehydrogenase (ubiquinone) activity"/>
    <property type="evidence" value="ECO:0007669"/>
    <property type="project" value="InterPro"/>
</dbReference>
<evidence type="ECO:0000256" key="5">
    <source>
        <dbReference type="RuleBase" id="RU000320"/>
    </source>
</evidence>
<dbReference type="Pfam" id="PF00361">
    <property type="entry name" value="Proton_antipo_M"/>
    <property type="match status" value="2"/>
</dbReference>
<keyword evidence="9" id="KW-0830">Ubiquinone</keyword>
<keyword evidence="3 6" id="KW-1133">Transmembrane helix</keyword>
<dbReference type="GO" id="GO:0016020">
    <property type="term" value="C:membrane"/>
    <property type="evidence" value="ECO:0007669"/>
    <property type="project" value="UniProtKB-SubCell"/>
</dbReference>
<feature type="transmembrane region" description="Helical" evidence="6">
    <location>
        <begin position="170"/>
        <end position="191"/>
    </location>
</feature>
<dbReference type="InterPro" id="IPR003945">
    <property type="entry name" value="NU5C-like"/>
</dbReference>
<dbReference type="GO" id="GO:0015990">
    <property type="term" value="P:electron transport coupled proton transport"/>
    <property type="evidence" value="ECO:0007669"/>
    <property type="project" value="TreeGrafter"/>
</dbReference>
<reference evidence="9 10" key="1">
    <citation type="submission" date="2014-04" db="EMBL/GenBank/DDBJ databases">
        <title>Genome assembly of Hyalangium minutum DSM 14724.</title>
        <authorList>
            <person name="Sharma G."/>
            <person name="Subramanian S."/>
        </authorList>
    </citation>
    <scope>NUCLEOTIDE SEQUENCE [LARGE SCALE GENOMIC DNA]</scope>
    <source>
        <strain evidence="9 10">DSM 14724</strain>
    </source>
</reference>
<feature type="domain" description="NADH-Ubiquinone oxidoreductase (complex I) chain 5 N-terminal" evidence="8">
    <location>
        <begin position="100"/>
        <end position="150"/>
    </location>
</feature>
<feature type="transmembrane region" description="Helical" evidence="6">
    <location>
        <begin position="212"/>
        <end position="229"/>
    </location>
</feature>
<evidence type="ECO:0000256" key="1">
    <source>
        <dbReference type="ARBA" id="ARBA00004127"/>
    </source>
</evidence>
<feature type="transmembrane region" description="Helical" evidence="6">
    <location>
        <begin position="388"/>
        <end position="410"/>
    </location>
</feature>
<keyword evidence="2 5" id="KW-0812">Transmembrane</keyword>
<keyword evidence="10" id="KW-1185">Reference proteome</keyword>
<comment type="caution">
    <text evidence="9">The sequence shown here is derived from an EMBL/GenBank/DDBJ whole genome shotgun (WGS) entry which is preliminary data.</text>
</comment>
<dbReference type="Proteomes" id="UP000028725">
    <property type="component" value="Unassembled WGS sequence"/>
</dbReference>
<dbReference type="PANTHER" id="PTHR42829">
    <property type="entry name" value="NADH-UBIQUINONE OXIDOREDUCTASE CHAIN 5"/>
    <property type="match status" value="1"/>
</dbReference>
<dbReference type="Pfam" id="PF00662">
    <property type="entry name" value="Proton_antipo_N"/>
    <property type="match status" value="1"/>
</dbReference>
<feature type="transmembrane region" description="Helical" evidence="6">
    <location>
        <begin position="416"/>
        <end position="434"/>
    </location>
</feature>
<protein>
    <submittedName>
        <fullName evidence="9">NADH-ubiquinone oxidoreductase chain L</fullName>
    </submittedName>
</protein>
<feature type="transmembrane region" description="Helical" evidence="6">
    <location>
        <begin position="20"/>
        <end position="39"/>
    </location>
</feature>
<dbReference type="NCBIfam" id="TIGR01974">
    <property type="entry name" value="NDH_I_L"/>
    <property type="match status" value="1"/>
</dbReference>
<proteinExistence type="predicted"/>
<dbReference type="GO" id="GO:0012505">
    <property type="term" value="C:endomembrane system"/>
    <property type="evidence" value="ECO:0007669"/>
    <property type="project" value="UniProtKB-SubCell"/>
</dbReference>
<dbReference type="GO" id="GO:0003954">
    <property type="term" value="F:NADH dehydrogenase activity"/>
    <property type="evidence" value="ECO:0007669"/>
    <property type="project" value="TreeGrafter"/>
</dbReference>
<feature type="transmembrane region" description="Helical" evidence="6">
    <location>
        <begin position="454"/>
        <end position="477"/>
    </location>
</feature>
<dbReference type="AlphaFoldDB" id="A0A085WV45"/>
<dbReference type="PRINTS" id="PR01434">
    <property type="entry name" value="NADHDHGNASE5"/>
</dbReference>
<dbReference type="PANTHER" id="PTHR42829:SF2">
    <property type="entry name" value="NADH-UBIQUINONE OXIDOREDUCTASE CHAIN 5"/>
    <property type="match status" value="1"/>
</dbReference>
<dbReference type="InterPro" id="IPR018393">
    <property type="entry name" value="NADHpl_OxRdtase_5_subgr"/>
</dbReference>
<feature type="transmembrane region" description="Helical" evidence="6">
    <location>
        <begin position="46"/>
        <end position="68"/>
    </location>
</feature>
<dbReference type="EMBL" id="JMCB01000002">
    <property type="protein sequence ID" value="KFE71558.1"/>
    <property type="molecule type" value="Genomic_DNA"/>
</dbReference>
<evidence type="ECO:0000313" key="9">
    <source>
        <dbReference type="EMBL" id="KFE71558.1"/>
    </source>
</evidence>
<feature type="domain" description="NADH:quinone oxidoreductase/Mrp antiporter transmembrane" evidence="7">
    <location>
        <begin position="166"/>
        <end position="226"/>
    </location>
</feature>
<organism evidence="9 10">
    <name type="scientific">Hyalangium minutum</name>
    <dbReference type="NCBI Taxonomy" id="394096"/>
    <lineage>
        <taxon>Bacteria</taxon>
        <taxon>Pseudomonadati</taxon>
        <taxon>Myxococcota</taxon>
        <taxon>Myxococcia</taxon>
        <taxon>Myxococcales</taxon>
        <taxon>Cystobacterineae</taxon>
        <taxon>Archangiaceae</taxon>
        <taxon>Hyalangium</taxon>
    </lineage>
</organism>
<dbReference type="Gene3D" id="1.20.5.2700">
    <property type="match status" value="1"/>
</dbReference>
<dbReference type="STRING" id="394096.DB31_3688"/>
<feature type="domain" description="NADH:quinone oxidoreductase/Mrp antiporter transmembrane" evidence="7">
    <location>
        <begin position="296"/>
        <end position="490"/>
    </location>
</feature>
<feature type="transmembrane region" description="Helical" evidence="6">
    <location>
        <begin position="542"/>
        <end position="564"/>
    </location>
</feature>
<evidence type="ECO:0000259" key="7">
    <source>
        <dbReference type="Pfam" id="PF00361"/>
    </source>
</evidence>
<comment type="subcellular location">
    <subcellularLocation>
        <location evidence="1">Endomembrane system</location>
        <topology evidence="1">Multi-pass membrane protein</topology>
    </subcellularLocation>
    <subcellularLocation>
        <location evidence="5">Membrane</location>
        <topology evidence="5">Multi-pass membrane protein</topology>
    </subcellularLocation>
</comment>
<feature type="transmembrane region" description="Helical" evidence="6">
    <location>
        <begin position="116"/>
        <end position="134"/>
    </location>
</feature>
<accession>A0A085WV45</accession>
<feature type="transmembrane region" description="Helical" evidence="6">
    <location>
        <begin position="672"/>
        <end position="691"/>
    </location>
</feature>
<feature type="transmembrane region" description="Helical" evidence="6">
    <location>
        <begin position="146"/>
        <end position="164"/>
    </location>
</feature>
<feature type="transmembrane region" description="Helical" evidence="6">
    <location>
        <begin position="711"/>
        <end position="729"/>
    </location>
</feature>
<dbReference type="PATRIC" id="fig|394096.3.peg.1335"/>
<sequence length="732" mass="79099">MDFSSLLKTAPIAPDVLSQSLWMIIALPLLGAFICGVFGKMLGRANVHLIACSAVAGSFVLAVLAFWATSHTDSGVPVSVMNTFGGSPARYALWNDLGTWFSAGDFRVNFGLLVDHLSGTLLLVITGVGFLIHLYSTSYMEHDEGYWRYFAYLNLFVAMMLTLVMADNLVLLFVGWEGVGMASYLLIGFWYNDAAKAWAGRKAFITNRIGDFAFLIATFLIVILVGAFSRQASDADLQPVGSTTGRYVAGLDQRGPVTFQGLETFARAMPEASGAVKLDTPINSGPLEGRTYGGVLTVAMLLFLLGAAGKSAQLPLYVWLPDAMAGPTPVSALIHAATMVTAGVYLFSRMSFLLVLSPTAMAAIAIVGAATSLLAALIAFAQDDIKKVLAYSTVSQLGIMFMGVGMGVFWAAVFHLVTHAFFKACLFLGAGSVMHGNGDETDIKKLGGVRKEMFWTWLTFFIATAAITGIIPLSGFFSKDAIFHGVHHNHLHGLEWVSKVLYPVGVGIAMCTAFYMTRLYLLTFEGKRSPEAKLAHAHESSWYMTLPLFILAVLSIGSAVYAFALLPNSPQALMENFLSPVFNAANRIASQAGTVELDTSKPTFGDYGFAWVCVTIGGAVAAFLYLKFFPSWGEKPAPAFARVVRRVAQNKFYVDELYEFLIIRPVKFMSFVLFRVVDALLIDTVAVRGTAWVTARVGSALRYLQTGDAQAYAAVMALALLGGVLYAILKVF</sequence>
<name>A0A085WV45_9BACT</name>
<dbReference type="RefSeq" id="WP_044183688.1">
    <property type="nucleotide sequence ID" value="NZ_JMCB01000002.1"/>
</dbReference>
<feature type="transmembrane region" description="Helical" evidence="6">
    <location>
        <begin position="500"/>
        <end position="521"/>
    </location>
</feature>
<feature type="transmembrane region" description="Helical" evidence="6">
    <location>
        <begin position="360"/>
        <end position="381"/>
    </location>
</feature>